<evidence type="ECO:0000313" key="2">
    <source>
        <dbReference type="EMBL" id="QSY49320.1"/>
    </source>
</evidence>
<accession>A0ABX7RM27</accession>
<reference evidence="2 3" key="1">
    <citation type="submission" date="2021-03" db="EMBL/GenBank/DDBJ databases">
        <title>Streptomyces strains.</title>
        <authorList>
            <person name="Lund M.B."/>
            <person name="Toerring T."/>
        </authorList>
    </citation>
    <scope>NUCLEOTIDE SEQUENCE [LARGE SCALE GENOMIC DNA]</scope>
    <source>
        <strain evidence="2 3">KCC S-1010</strain>
    </source>
</reference>
<dbReference type="Proteomes" id="UP000671836">
    <property type="component" value="Chromosome"/>
</dbReference>
<protein>
    <submittedName>
        <fullName evidence="2">Uncharacterized protein</fullName>
    </submittedName>
</protein>
<gene>
    <name evidence="2" type="ORF">J3S04_31020</name>
</gene>
<evidence type="ECO:0000256" key="1">
    <source>
        <dbReference type="SAM" id="MobiDB-lite"/>
    </source>
</evidence>
<dbReference type="EMBL" id="CP071595">
    <property type="protein sequence ID" value="QSY49320.1"/>
    <property type="molecule type" value="Genomic_DNA"/>
</dbReference>
<dbReference type="RefSeq" id="WP_086571451.1">
    <property type="nucleotide sequence ID" value="NZ_CP071595.1"/>
</dbReference>
<keyword evidence="3" id="KW-1185">Reference proteome</keyword>
<name>A0ABX7RM27_9ACTN</name>
<sequence length="80" mass="8677">MIGQLASWTGQDNGTRSWFLEFVAKGPPRMRQELEAAAAHATVGVEEFRSWLRETYLPAADGTPDATCSRPAGPPARTST</sequence>
<proteinExistence type="predicted"/>
<organism evidence="2 3">
    <name type="scientific">Streptomyces griseocarneus</name>
    <dbReference type="NCBI Taxonomy" id="51201"/>
    <lineage>
        <taxon>Bacteria</taxon>
        <taxon>Bacillati</taxon>
        <taxon>Actinomycetota</taxon>
        <taxon>Actinomycetes</taxon>
        <taxon>Kitasatosporales</taxon>
        <taxon>Streptomycetaceae</taxon>
        <taxon>Streptomyces</taxon>
    </lineage>
</organism>
<evidence type="ECO:0000313" key="3">
    <source>
        <dbReference type="Proteomes" id="UP000671836"/>
    </source>
</evidence>
<feature type="region of interest" description="Disordered" evidence="1">
    <location>
        <begin position="59"/>
        <end position="80"/>
    </location>
</feature>